<reference evidence="1" key="1">
    <citation type="submission" date="2016-07" db="EMBL/GenBank/DDBJ databases">
        <title>De novo transcriptome assembly of four accessions of the metal hyperaccumulator plant Noccaea caerulescens.</title>
        <authorList>
            <person name="Blande D."/>
            <person name="Halimaa P."/>
            <person name="Tervahauta A.I."/>
            <person name="Aarts M.G."/>
            <person name="Karenlampi S.O."/>
        </authorList>
    </citation>
    <scope>NUCLEOTIDE SEQUENCE</scope>
</reference>
<evidence type="ECO:0000313" key="3">
    <source>
        <dbReference type="EMBL" id="JAV01426.1"/>
    </source>
</evidence>
<protein>
    <submittedName>
        <fullName evidence="1">Uncharacterized protein</fullName>
    </submittedName>
</protein>
<sequence length="98" mass="11665">MVSEANFFTNKISSKFLPRKMLTQYKNTITCRKLFYYPNNNILHSKQTTIKRKERWQADQSSKNPTARSTWNLVFFSDSHSALDWPARDDKMMPTMRP</sequence>
<name>A0A1J3CB21_NOCCA</name>
<evidence type="ECO:0000313" key="1">
    <source>
        <dbReference type="EMBL" id="JAU05163.1"/>
    </source>
</evidence>
<dbReference type="EMBL" id="GEVI01027157">
    <property type="protein sequence ID" value="JAU05163.1"/>
    <property type="molecule type" value="Transcribed_RNA"/>
</dbReference>
<evidence type="ECO:0000313" key="2">
    <source>
        <dbReference type="EMBL" id="JAU72338.1"/>
    </source>
</evidence>
<dbReference type="EMBL" id="GEVL01005003">
    <property type="protein sequence ID" value="JAU72338.1"/>
    <property type="molecule type" value="Transcribed_RNA"/>
</dbReference>
<proteinExistence type="predicted"/>
<dbReference type="EMBL" id="GEVM01004513">
    <property type="protein sequence ID" value="JAV01426.1"/>
    <property type="molecule type" value="Transcribed_RNA"/>
</dbReference>
<accession>A0A1J3CB21</accession>
<organism evidence="1">
    <name type="scientific">Noccaea caerulescens</name>
    <name type="common">Alpine penny-cress</name>
    <name type="synonym">Thlaspi caerulescens</name>
    <dbReference type="NCBI Taxonomy" id="107243"/>
    <lineage>
        <taxon>Eukaryota</taxon>
        <taxon>Viridiplantae</taxon>
        <taxon>Streptophyta</taxon>
        <taxon>Embryophyta</taxon>
        <taxon>Tracheophyta</taxon>
        <taxon>Spermatophyta</taxon>
        <taxon>Magnoliopsida</taxon>
        <taxon>eudicotyledons</taxon>
        <taxon>Gunneridae</taxon>
        <taxon>Pentapetalae</taxon>
        <taxon>rosids</taxon>
        <taxon>malvids</taxon>
        <taxon>Brassicales</taxon>
        <taxon>Brassicaceae</taxon>
        <taxon>Coluteocarpeae</taxon>
        <taxon>Noccaea</taxon>
    </lineage>
</organism>
<gene>
    <name evidence="1" type="ORF">GA_TR18075_c1_g1_i1_g.58032</name>
    <name evidence="2" type="ORF">LE_TR5439_c11_g1_i1_g.20133</name>
    <name evidence="3" type="ORF">MP_TR19362_c3_g1_i1_g.55360</name>
</gene>
<dbReference type="AlphaFoldDB" id="A0A1J3CB21"/>